<evidence type="ECO:0008006" key="3">
    <source>
        <dbReference type="Google" id="ProtNLM"/>
    </source>
</evidence>
<sequence>MGAALLGAAVLVAGTGAESGQALAAQPVSAPLAQAAAPAADLTQIRPAAAKTPVQIWKASRAKAKKAKTVRVQATFKDGGSTSRLDLRMTKDGKATGSLTVPGEGSMKLILVSKKKGYFKPGKDMLEEITGGDPAMEDVLAGRWITFKKGEGLDDIFELASMKTYTQDVFKLSGPQKGLTKVKGKKVKGYKKTVGLKEKGYQGTLLIAADGTNRLAGYQEKGINFVFSEWNKKVTVKAPARPLSASSIS</sequence>
<accession>A0A9X1NA29</accession>
<proteinExistence type="predicted"/>
<evidence type="ECO:0000313" key="1">
    <source>
        <dbReference type="EMBL" id="MCD5309501.1"/>
    </source>
</evidence>
<reference evidence="1" key="1">
    <citation type="submission" date="2021-11" db="EMBL/GenBank/DDBJ databases">
        <title>Streptomyces corallinus and Kineosporia corallina sp. nov., two new coral-derived marine actinobacteria.</title>
        <authorList>
            <person name="Buangrab K."/>
            <person name="Sutthacheep M."/>
            <person name="Yeemin T."/>
            <person name="Harunari E."/>
            <person name="Igarashi Y."/>
            <person name="Sripreechasak P."/>
            <person name="Kanchanasin P."/>
            <person name="Tanasupawat S."/>
            <person name="Phongsopitanun W."/>
        </authorList>
    </citation>
    <scope>NUCLEOTIDE SEQUENCE</scope>
    <source>
        <strain evidence="1">JCM 31032</strain>
    </source>
</reference>
<protein>
    <recommendedName>
        <fullName evidence="3">Lipoprotein</fullName>
    </recommendedName>
</protein>
<evidence type="ECO:0000313" key="2">
    <source>
        <dbReference type="Proteomes" id="UP001138997"/>
    </source>
</evidence>
<keyword evidence="2" id="KW-1185">Reference proteome</keyword>
<dbReference type="EMBL" id="JAJOMB010000001">
    <property type="protein sequence ID" value="MCD5309501.1"/>
    <property type="molecule type" value="Genomic_DNA"/>
</dbReference>
<name>A0A9X1NA29_9ACTN</name>
<dbReference type="AlphaFoldDB" id="A0A9X1NA29"/>
<comment type="caution">
    <text evidence="1">The sequence shown here is derived from an EMBL/GenBank/DDBJ whole genome shotgun (WGS) entry which is preliminary data.</text>
</comment>
<dbReference type="Gene3D" id="2.50.20.20">
    <property type="match status" value="1"/>
</dbReference>
<dbReference type="Proteomes" id="UP001138997">
    <property type="component" value="Unassembled WGS sequence"/>
</dbReference>
<organism evidence="1 2">
    <name type="scientific">Kineosporia babensis</name>
    <dbReference type="NCBI Taxonomy" id="499548"/>
    <lineage>
        <taxon>Bacteria</taxon>
        <taxon>Bacillati</taxon>
        <taxon>Actinomycetota</taxon>
        <taxon>Actinomycetes</taxon>
        <taxon>Kineosporiales</taxon>
        <taxon>Kineosporiaceae</taxon>
        <taxon>Kineosporia</taxon>
    </lineage>
</organism>
<gene>
    <name evidence="1" type="ORF">LR394_01210</name>
</gene>
<dbReference type="RefSeq" id="WP_231438426.1">
    <property type="nucleotide sequence ID" value="NZ_JAJOMB010000001.1"/>
</dbReference>